<comment type="subcellular location">
    <subcellularLocation>
        <location evidence="1">Nucleus</location>
    </subcellularLocation>
</comment>
<dbReference type="Pfam" id="PF00176">
    <property type="entry name" value="SNF2-rel_dom"/>
    <property type="match status" value="1"/>
</dbReference>
<dbReference type="GO" id="GO:0080188">
    <property type="term" value="P:gene silencing by siRNA-directed DNA methylation"/>
    <property type="evidence" value="ECO:0007669"/>
    <property type="project" value="InterPro"/>
</dbReference>
<dbReference type="PANTHER" id="PTHR45821">
    <property type="entry name" value="SNF2 DOMAIN-CONTAINING PROTEIN CLASSY 2-RELATED"/>
    <property type="match status" value="1"/>
</dbReference>
<dbReference type="EnsemblPlants" id="Kaladp0033s0136.4.v1.1">
    <property type="protein sequence ID" value="Kaladp0033s0136.4.v1.1"/>
    <property type="gene ID" value="Kaladp0033s0136.v1.1"/>
</dbReference>
<dbReference type="Proteomes" id="UP000594263">
    <property type="component" value="Unplaced"/>
</dbReference>
<dbReference type="InterPro" id="IPR044567">
    <property type="entry name" value="CLSY/DRD1"/>
</dbReference>
<dbReference type="EnsemblPlants" id="Kaladp0033s0136.2.v1.1">
    <property type="protein sequence ID" value="Kaladp0033s0136.2.v1.1"/>
    <property type="gene ID" value="Kaladp0033s0136.v1.1"/>
</dbReference>
<proteinExistence type="predicted"/>
<accession>A0A7N0TDQ4</accession>
<dbReference type="InterPro" id="IPR027417">
    <property type="entry name" value="P-loop_NTPase"/>
</dbReference>
<evidence type="ECO:0000256" key="5">
    <source>
        <dbReference type="ARBA" id="ARBA00022840"/>
    </source>
</evidence>
<dbReference type="GO" id="GO:0005524">
    <property type="term" value="F:ATP binding"/>
    <property type="evidence" value="ECO:0007669"/>
    <property type="project" value="UniProtKB-KW"/>
</dbReference>
<keyword evidence="5" id="KW-0067">ATP-binding</keyword>
<evidence type="ECO:0000259" key="9">
    <source>
        <dbReference type="PROSITE" id="PS51194"/>
    </source>
</evidence>
<feature type="compositionally biased region" description="Low complexity" evidence="7">
    <location>
        <begin position="255"/>
        <end position="266"/>
    </location>
</feature>
<dbReference type="Pfam" id="PF00271">
    <property type="entry name" value="Helicase_C"/>
    <property type="match status" value="1"/>
</dbReference>
<dbReference type="InterPro" id="IPR038718">
    <property type="entry name" value="SNF2-like_sf"/>
</dbReference>
<dbReference type="Gene3D" id="3.40.50.10810">
    <property type="entry name" value="Tandem AAA-ATPase domain"/>
    <property type="match status" value="1"/>
</dbReference>
<dbReference type="PANTHER" id="PTHR45821:SF5">
    <property type="entry name" value="SNF2 DOMAIN-CONTAINING PROTEIN CLASSY 4"/>
    <property type="match status" value="1"/>
</dbReference>
<feature type="domain" description="Helicase ATP-binding" evidence="8">
    <location>
        <begin position="739"/>
        <end position="949"/>
    </location>
</feature>
<evidence type="ECO:0000256" key="7">
    <source>
        <dbReference type="SAM" id="MobiDB-lite"/>
    </source>
</evidence>
<feature type="compositionally biased region" description="Acidic residues" evidence="7">
    <location>
        <begin position="217"/>
        <end position="226"/>
    </location>
</feature>
<dbReference type="InterPro" id="IPR049730">
    <property type="entry name" value="SNF2/RAD54-like_C"/>
</dbReference>
<dbReference type="GO" id="GO:0016787">
    <property type="term" value="F:hydrolase activity"/>
    <property type="evidence" value="ECO:0007669"/>
    <property type="project" value="UniProtKB-KW"/>
</dbReference>
<evidence type="ECO:0000259" key="8">
    <source>
        <dbReference type="PROSITE" id="PS51192"/>
    </source>
</evidence>
<feature type="domain" description="Helicase C-terminal" evidence="9">
    <location>
        <begin position="1086"/>
        <end position="1279"/>
    </location>
</feature>
<keyword evidence="2" id="KW-0547">Nucleotide-binding</keyword>
<dbReference type="SUPFAM" id="SSF52540">
    <property type="entry name" value="P-loop containing nucleoside triphosphate hydrolases"/>
    <property type="match status" value="2"/>
</dbReference>
<evidence type="ECO:0000256" key="2">
    <source>
        <dbReference type="ARBA" id="ARBA00022741"/>
    </source>
</evidence>
<reference evidence="10" key="1">
    <citation type="submission" date="2021-01" db="UniProtKB">
        <authorList>
            <consortium name="EnsemblPlants"/>
        </authorList>
    </citation>
    <scope>IDENTIFICATION</scope>
</reference>
<keyword evidence="11" id="KW-1185">Reference proteome</keyword>
<dbReference type="EnsemblPlants" id="Kaladp0033s0136.3.v1.1">
    <property type="protein sequence ID" value="Kaladp0033s0136.3.v1.1"/>
    <property type="gene ID" value="Kaladp0033s0136.v1.1"/>
</dbReference>
<protein>
    <recommendedName>
        <fullName evidence="12">SNF2 domain-containing protein CLASSY 4-like</fullName>
    </recommendedName>
</protein>
<evidence type="ECO:0000256" key="4">
    <source>
        <dbReference type="ARBA" id="ARBA00022806"/>
    </source>
</evidence>
<dbReference type="Gene3D" id="3.40.50.300">
    <property type="entry name" value="P-loop containing nucleotide triphosphate hydrolases"/>
    <property type="match status" value="1"/>
</dbReference>
<dbReference type="GO" id="GO:0005634">
    <property type="term" value="C:nucleus"/>
    <property type="evidence" value="ECO:0007669"/>
    <property type="project" value="UniProtKB-SubCell"/>
</dbReference>
<dbReference type="GO" id="GO:0004386">
    <property type="term" value="F:helicase activity"/>
    <property type="evidence" value="ECO:0007669"/>
    <property type="project" value="UniProtKB-KW"/>
</dbReference>
<dbReference type="InterPro" id="IPR000330">
    <property type="entry name" value="SNF2_N"/>
</dbReference>
<dbReference type="SMART" id="SM00490">
    <property type="entry name" value="HELICc"/>
    <property type="match status" value="1"/>
</dbReference>
<dbReference type="SMART" id="SM00487">
    <property type="entry name" value="DEXDc"/>
    <property type="match status" value="1"/>
</dbReference>
<keyword evidence="4" id="KW-0347">Helicase</keyword>
<evidence type="ECO:0000256" key="6">
    <source>
        <dbReference type="ARBA" id="ARBA00023242"/>
    </source>
</evidence>
<dbReference type="EnsemblPlants" id="Kaladp0033s0136.1.v1.1">
    <property type="protein sequence ID" value="Kaladp0033s0136.1.v1.1"/>
    <property type="gene ID" value="Kaladp0033s0136.v1.1"/>
</dbReference>
<name>A0A7N0TDQ4_KALFE</name>
<sequence length="1281" mass="143498">MKGLVEAEYLAAVAKRTRAGTDRFLVAKCYGDAIPPNLKRRRRVPEVEILHDETASLRGKATRKRRKKSVPATSTCRRGEEPSGDDVPDAEIPPSPPVSADDGDEDCWFVRDEGVSGVKNKCRSDRKGKGKWVEPDDIEAAVKSKMVVSDELRRAGESESVWDNDESNGRGKNRRLGGKDVGDSVGSRTGFQSPARPNADSEDTWSVSIGRSSADNEGVESGDGEDVAFSCDEVSSTDTQDDESDEDYHEHMADSSSNSEPSSGSDSEFELEEFVVDDKGREESLEGKHDENASPCFSDDVVILHETTSQGVDKGVSSPRNKKEILDEDIPFHEDGSCGEFVSRVKVTVNNETGTEKGCVSYPYEVDIMGEKITSKQKVCCTEPSTLVDRLEMDGAEDVEKGFLSGRNKEDKLDGKNSFTEKGSCSNSAPTVKGFKKNRTKVENLDWVVSEEKSYSLKTESTKCFQHPEESTKNRPNLEATFAWDEGTAGISNRCEVKCKKPYSEKRATGFANIDAFDIIFNSLTDKRGAIDEDVDKVTNVINATTNVEEEDHIAPKSSLPQSFTFGVKKPVEVEKSDFEQELDNLWDEFQFAIRADEIGHLARGTEKSDKDTASKNDKIYPTCCNRGEHEYALDDEIGIRCLICSFVQLEIKYVMPGWAKFSSRKFDTRALSDDEDPEVFDRLQFQNSKDGESSSCSDGTVWNLIPGVKEKLYQHQQDGFEFIWTNLMGTIKLDELRSSANNGMGGCIISHAPGTGKTRLTIEFLLSYLELFPCSCPLIIAPAGMLLTWEAEFKKWGVGIPFHNLNSSVLSGKEDIAASNIFNASKHSGNTNLLRLLKLYSWKKQKSILGLSYSLFEKLAGQRFVGEKESQSGNKKMIDEQVQNFGKIILEQPGLLVLDEGHTPRNPRSRIYKALTNIQTKKRIILSGTPFQNNLAELYTILSFVRPDFAQTISPELKKFCQKKLNLCSRRSRSESDVGNDDRAAILQLGSKIDPFVHVHKGSVLQESLPGLKDCVIVLNPPHYQKQIVEKIEANSYTNFEFEHKLSLGTIHPSLLLLTEKDESVIDKAKLEACRLDPNEGVKTRFLFEMIRLSEANNEKVLVFSQYLDPLGLIKEQVCSLLKWHEGIEVLQLVGRMEQEQRQMVINVFNDPHSSAKLLLASTKACSEGINLIGASRVILLDVVWNPSVERQAISRAFRLGQKKVVYSYNLIVGRMEWEKYCAQTNKDYVSNLVFCSNDESEKRYRVLSEDKILDELISHKTLEDMFEQIVYYPKDSMFS</sequence>
<dbReference type="Gramene" id="Kaladp0033s0136.3.v1.1">
    <property type="protein sequence ID" value="Kaladp0033s0136.3.v1.1"/>
    <property type="gene ID" value="Kaladp0033s0136.v1.1"/>
</dbReference>
<dbReference type="Gramene" id="Kaladp0033s0136.2.v1.1">
    <property type="protein sequence ID" value="Kaladp0033s0136.2.v1.1"/>
    <property type="gene ID" value="Kaladp0033s0136.v1.1"/>
</dbReference>
<feature type="compositionally biased region" description="Basic and acidic residues" evidence="7">
    <location>
        <begin position="276"/>
        <end position="292"/>
    </location>
</feature>
<dbReference type="InterPro" id="IPR014001">
    <property type="entry name" value="Helicase_ATP-bd"/>
</dbReference>
<evidence type="ECO:0000313" key="11">
    <source>
        <dbReference type="Proteomes" id="UP000594263"/>
    </source>
</evidence>
<feature type="compositionally biased region" description="Basic and acidic residues" evidence="7">
    <location>
        <begin position="148"/>
        <end position="157"/>
    </location>
</feature>
<evidence type="ECO:0000313" key="10">
    <source>
        <dbReference type="EnsemblPlants" id="Kaladp0033s0136.3.v1.1"/>
    </source>
</evidence>
<evidence type="ECO:0000256" key="3">
    <source>
        <dbReference type="ARBA" id="ARBA00022801"/>
    </source>
</evidence>
<dbReference type="PROSITE" id="PS51192">
    <property type="entry name" value="HELICASE_ATP_BIND_1"/>
    <property type="match status" value="1"/>
</dbReference>
<feature type="compositionally biased region" description="Basic residues" evidence="7">
    <location>
        <begin position="60"/>
        <end position="69"/>
    </location>
</feature>
<evidence type="ECO:0008006" key="12">
    <source>
        <dbReference type="Google" id="ProtNLM"/>
    </source>
</evidence>
<dbReference type="PROSITE" id="PS51194">
    <property type="entry name" value="HELICASE_CTER"/>
    <property type="match status" value="1"/>
</dbReference>
<organism evidence="10 11">
    <name type="scientific">Kalanchoe fedtschenkoi</name>
    <name type="common">Lavender scallops</name>
    <name type="synonym">South American air plant</name>
    <dbReference type="NCBI Taxonomy" id="63787"/>
    <lineage>
        <taxon>Eukaryota</taxon>
        <taxon>Viridiplantae</taxon>
        <taxon>Streptophyta</taxon>
        <taxon>Embryophyta</taxon>
        <taxon>Tracheophyta</taxon>
        <taxon>Spermatophyta</taxon>
        <taxon>Magnoliopsida</taxon>
        <taxon>eudicotyledons</taxon>
        <taxon>Gunneridae</taxon>
        <taxon>Pentapetalae</taxon>
        <taxon>Saxifragales</taxon>
        <taxon>Crassulaceae</taxon>
        <taxon>Kalanchoe</taxon>
    </lineage>
</organism>
<feature type="compositionally biased region" description="Polar residues" evidence="7">
    <location>
        <begin position="204"/>
        <end position="215"/>
    </location>
</feature>
<dbReference type="CDD" id="cd18793">
    <property type="entry name" value="SF2_C_SNF"/>
    <property type="match status" value="1"/>
</dbReference>
<dbReference type="Gramene" id="Kaladp0033s0136.1.v1.1">
    <property type="protein sequence ID" value="Kaladp0033s0136.1.v1.1"/>
    <property type="gene ID" value="Kaladp0033s0136.v1.1"/>
</dbReference>
<evidence type="ECO:0000256" key="1">
    <source>
        <dbReference type="ARBA" id="ARBA00004123"/>
    </source>
</evidence>
<dbReference type="InterPro" id="IPR001650">
    <property type="entry name" value="Helicase_C-like"/>
</dbReference>
<feature type="region of interest" description="Disordered" evidence="7">
    <location>
        <begin position="55"/>
        <end position="106"/>
    </location>
</feature>
<keyword evidence="3" id="KW-0378">Hydrolase</keyword>
<feature type="region of interest" description="Disordered" evidence="7">
    <location>
        <begin position="143"/>
        <end position="296"/>
    </location>
</feature>
<keyword evidence="6" id="KW-0539">Nucleus</keyword>
<dbReference type="Gramene" id="Kaladp0033s0136.4.v1.1">
    <property type="protein sequence ID" value="Kaladp0033s0136.4.v1.1"/>
    <property type="gene ID" value="Kaladp0033s0136.v1.1"/>
</dbReference>